<dbReference type="EMBL" id="VSFG01000008">
    <property type="protein sequence ID" value="TYB42417.1"/>
    <property type="molecule type" value="Genomic_DNA"/>
</dbReference>
<name>A0A5D0NDE5_9ACTN</name>
<keyword evidence="2" id="KW-1185">Reference proteome</keyword>
<sequence length="83" mass="9245">MARDDYPDAGRRDQADILFTATVRADEIRFDVAPESSVTFTADADDDSTSGSDRVNLPDEVKENTTYRDVRIDYAIAAKLARD</sequence>
<dbReference type="RefSeq" id="WP_083980473.1">
    <property type="nucleotide sequence ID" value="NZ_VSFG01000008.1"/>
</dbReference>
<reference evidence="1 2" key="1">
    <citation type="submission" date="2019-08" db="EMBL/GenBank/DDBJ databases">
        <title>Actinomadura sp. nov. CYP1-5 isolated from mountain soil.</title>
        <authorList>
            <person name="Songsumanus A."/>
            <person name="Kuncharoen N."/>
            <person name="Kudo T."/>
            <person name="Yuki M."/>
            <person name="Igarashi Y."/>
            <person name="Tanasupawat S."/>
        </authorList>
    </citation>
    <scope>NUCLEOTIDE SEQUENCE [LARGE SCALE GENOMIC DNA]</scope>
    <source>
        <strain evidence="1 2">JCM 14158</strain>
    </source>
</reference>
<protein>
    <submittedName>
        <fullName evidence="1">Uncharacterized protein</fullName>
    </submittedName>
</protein>
<dbReference type="Proteomes" id="UP000323380">
    <property type="component" value="Unassembled WGS sequence"/>
</dbReference>
<accession>A0A5D0NDE5</accession>
<gene>
    <name evidence="1" type="ORF">FXF69_31910</name>
</gene>
<organism evidence="1 2">
    <name type="scientific">Actinomadura chibensis</name>
    <dbReference type="NCBI Taxonomy" id="392828"/>
    <lineage>
        <taxon>Bacteria</taxon>
        <taxon>Bacillati</taxon>
        <taxon>Actinomycetota</taxon>
        <taxon>Actinomycetes</taxon>
        <taxon>Streptosporangiales</taxon>
        <taxon>Thermomonosporaceae</taxon>
        <taxon>Actinomadura</taxon>
    </lineage>
</organism>
<proteinExistence type="predicted"/>
<dbReference type="STRING" id="1220554.GCA_001552135_01807"/>
<dbReference type="AlphaFoldDB" id="A0A5D0NDE5"/>
<evidence type="ECO:0000313" key="2">
    <source>
        <dbReference type="Proteomes" id="UP000323380"/>
    </source>
</evidence>
<comment type="caution">
    <text evidence="1">The sequence shown here is derived from an EMBL/GenBank/DDBJ whole genome shotgun (WGS) entry which is preliminary data.</text>
</comment>
<evidence type="ECO:0000313" key="1">
    <source>
        <dbReference type="EMBL" id="TYB42417.1"/>
    </source>
</evidence>